<comment type="caution">
    <text evidence="1">The sequence shown here is derived from an EMBL/GenBank/DDBJ whole genome shotgun (WGS) entry which is preliminary data.</text>
</comment>
<organism evidence="1 2">
    <name type="scientific">Pseudobutyrivibrio ruminis</name>
    <dbReference type="NCBI Taxonomy" id="46206"/>
    <lineage>
        <taxon>Bacteria</taxon>
        <taxon>Bacillati</taxon>
        <taxon>Bacillota</taxon>
        <taxon>Clostridia</taxon>
        <taxon>Lachnospirales</taxon>
        <taxon>Lachnospiraceae</taxon>
        <taxon>Pseudobutyrivibrio</taxon>
    </lineage>
</organism>
<name>A0A927YKY2_9FIRM</name>
<evidence type="ECO:0000313" key="2">
    <source>
        <dbReference type="Proteomes" id="UP000766246"/>
    </source>
</evidence>
<accession>A0A927YKY2</accession>
<proteinExistence type="predicted"/>
<dbReference type="Proteomes" id="UP000766246">
    <property type="component" value="Unassembled WGS sequence"/>
</dbReference>
<dbReference type="EMBL" id="SVER01000001">
    <property type="protein sequence ID" value="MBE5918224.1"/>
    <property type="molecule type" value="Genomic_DNA"/>
</dbReference>
<protein>
    <submittedName>
        <fullName evidence="1">Uncharacterized protein</fullName>
    </submittedName>
</protein>
<evidence type="ECO:0000313" key="1">
    <source>
        <dbReference type="EMBL" id="MBE5918224.1"/>
    </source>
</evidence>
<dbReference type="AlphaFoldDB" id="A0A927YKY2"/>
<gene>
    <name evidence="1" type="ORF">E7272_00115</name>
</gene>
<reference evidence="1" key="1">
    <citation type="submission" date="2019-04" db="EMBL/GenBank/DDBJ databases">
        <title>Evolution of Biomass-Degrading Anaerobic Consortia Revealed by Metagenomics.</title>
        <authorList>
            <person name="Peng X."/>
        </authorList>
    </citation>
    <scope>NUCLEOTIDE SEQUENCE</scope>
    <source>
        <strain evidence="1">SIG311</strain>
    </source>
</reference>
<sequence>MEECRVHYRLDLLIRVLDATTGRPVTENDIRFFRNDKVETALNRGEGCYIFMNCGRENCLMRVEVYGFYPQTVTVDYEKMEDYLPSIDVFLIPSEKQQIEGRLLTLQGKLSGLVAVEAIHPGRPVSSIREYDAKKHTITVLAPNRRMNLQRLYYGVFNPNEDTFEDIIVKEELSNKKVLLKEPIKNELPQNAPLHAITFGQVDEDGTYRLAVLNDGKDQNYLVKYIVNGETRYKKIDLQNISEVTLD</sequence>